<dbReference type="GO" id="GO:0004252">
    <property type="term" value="F:serine-type endopeptidase activity"/>
    <property type="evidence" value="ECO:0007669"/>
    <property type="project" value="InterPro"/>
</dbReference>
<feature type="domain" description="PDZ" evidence="5">
    <location>
        <begin position="399"/>
        <end position="470"/>
    </location>
</feature>
<feature type="transmembrane region" description="Helical" evidence="4">
    <location>
        <begin position="131"/>
        <end position="154"/>
    </location>
</feature>
<dbReference type="SMART" id="SM00228">
    <property type="entry name" value="PDZ"/>
    <property type="match status" value="1"/>
</dbReference>
<feature type="compositionally biased region" description="Pro residues" evidence="3">
    <location>
        <begin position="88"/>
        <end position="97"/>
    </location>
</feature>
<evidence type="ECO:0000313" key="6">
    <source>
        <dbReference type="EMBL" id="RZS87244.1"/>
    </source>
</evidence>
<dbReference type="InterPro" id="IPR036034">
    <property type="entry name" value="PDZ_sf"/>
</dbReference>
<proteinExistence type="predicted"/>
<dbReference type="GO" id="GO:0006508">
    <property type="term" value="P:proteolysis"/>
    <property type="evidence" value="ECO:0007669"/>
    <property type="project" value="UniProtKB-KW"/>
</dbReference>
<dbReference type="PANTHER" id="PTHR43343:SF3">
    <property type="entry name" value="PROTEASE DO-LIKE 8, CHLOROPLASTIC"/>
    <property type="match status" value="1"/>
</dbReference>
<evidence type="ECO:0000256" key="2">
    <source>
        <dbReference type="ARBA" id="ARBA00022801"/>
    </source>
</evidence>
<dbReference type="Proteomes" id="UP000293638">
    <property type="component" value="Unassembled WGS sequence"/>
</dbReference>
<keyword evidence="2" id="KW-0378">Hydrolase</keyword>
<accession>A0A4Q7NPK8</accession>
<dbReference type="InterPro" id="IPR001478">
    <property type="entry name" value="PDZ"/>
</dbReference>
<dbReference type="InterPro" id="IPR001940">
    <property type="entry name" value="Peptidase_S1C"/>
</dbReference>
<feature type="region of interest" description="Disordered" evidence="3">
    <location>
        <begin position="1"/>
        <end position="102"/>
    </location>
</feature>
<evidence type="ECO:0000313" key="7">
    <source>
        <dbReference type="Proteomes" id="UP000293638"/>
    </source>
</evidence>
<dbReference type="InterPro" id="IPR051201">
    <property type="entry name" value="Chloro_Bact_Ser_Proteases"/>
</dbReference>
<dbReference type="Gene3D" id="2.40.10.120">
    <property type="match status" value="1"/>
</dbReference>
<reference evidence="6 7" key="1">
    <citation type="submission" date="2019-02" db="EMBL/GenBank/DDBJ databases">
        <title>Genomic Encyclopedia of Type Strains, Phase IV (KMG-IV): sequencing the most valuable type-strain genomes for metagenomic binning, comparative biology and taxonomic classification.</title>
        <authorList>
            <person name="Goeker M."/>
        </authorList>
    </citation>
    <scope>NUCLEOTIDE SEQUENCE [LARGE SCALE GENOMIC DNA]</scope>
    <source>
        <strain evidence="6 7">DSM 45622</strain>
    </source>
</reference>
<dbReference type="EMBL" id="SGXD01000003">
    <property type="protein sequence ID" value="RZS87244.1"/>
    <property type="molecule type" value="Genomic_DNA"/>
</dbReference>
<dbReference type="Gene3D" id="2.30.42.10">
    <property type="match status" value="1"/>
</dbReference>
<evidence type="ECO:0000256" key="4">
    <source>
        <dbReference type="SAM" id="Phobius"/>
    </source>
</evidence>
<dbReference type="InterPro" id="IPR009003">
    <property type="entry name" value="Peptidase_S1_PA"/>
</dbReference>
<dbReference type="AlphaFoldDB" id="A0A4Q7NPK8"/>
<gene>
    <name evidence="6" type="ORF">EV189_2669</name>
</gene>
<dbReference type="RefSeq" id="WP_130493387.1">
    <property type="nucleotide sequence ID" value="NZ_SGXD01000003.1"/>
</dbReference>
<name>A0A4Q7NPK8_9ACTN</name>
<dbReference type="OrthoDB" id="9758917at2"/>
<feature type="compositionally biased region" description="Low complexity" evidence="3">
    <location>
        <begin position="72"/>
        <end position="87"/>
    </location>
</feature>
<dbReference type="SUPFAM" id="SSF50156">
    <property type="entry name" value="PDZ domain-like"/>
    <property type="match status" value="1"/>
</dbReference>
<keyword evidence="4" id="KW-0812">Transmembrane</keyword>
<evidence type="ECO:0000256" key="3">
    <source>
        <dbReference type="SAM" id="MobiDB-lite"/>
    </source>
</evidence>
<organism evidence="6 7">
    <name type="scientific">Motilibacter rhizosphaerae</name>
    <dbReference type="NCBI Taxonomy" id="598652"/>
    <lineage>
        <taxon>Bacteria</taxon>
        <taxon>Bacillati</taxon>
        <taxon>Actinomycetota</taxon>
        <taxon>Actinomycetes</taxon>
        <taxon>Motilibacterales</taxon>
        <taxon>Motilibacteraceae</taxon>
        <taxon>Motilibacter</taxon>
    </lineage>
</organism>
<feature type="compositionally biased region" description="Pro residues" evidence="3">
    <location>
        <begin position="61"/>
        <end position="71"/>
    </location>
</feature>
<evidence type="ECO:0000259" key="5">
    <source>
        <dbReference type="SMART" id="SM00228"/>
    </source>
</evidence>
<dbReference type="Pfam" id="PF13365">
    <property type="entry name" value="Trypsin_2"/>
    <property type="match status" value="1"/>
</dbReference>
<dbReference type="PRINTS" id="PR00834">
    <property type="entry name" value="PROTEASES2C"/>
</dbReference>
<dbReference type="PANTHER" id="PTHR43343">
    <property type="entry name" value="PEPTIDASE S12"/>
    <property type="match status" value="1"/>
</dbReference>
<keyword evidence="7" id="KW-1185">Reference proteome</keyword>
<keyword evidence="1 6" id="KW-0645">Protease</keyword>
<evidence type="ECO:0000256" key="1">
    <source>
        <dbReference type="ARBA" id="ARBA00022670"/>
    </source>
</evidence>
<sequence length="485" mass="48631">MTNREPVPEGAWWAATGDDPWAAPQPAPAQQPDRGEPSPHPEAATQPVPPPATQPWQAPRTQPPYGQPPYAQPQYAQPPYAQPQYAQPYPPLPPVGPHLPGHAPYDGRPIPWAAAPLPAPAPAPVRRGLPAAAVVVLSVVLALVAGLVGGALGYGAARRSDDGTARALPAVSGRATPPRPPGSVAAIAADLLERVVSVQVSDGSGSGIIIRGDGYVLTNNHVIAEARSGGPVRVVFQDGSKAAATIVGADASYDLAVLRVRTGRTLPTATLGDSSAVVVGDPVIAVGSPLGLSGTVTTGIVSALDRPVTAGSSGGGGCGSSSSSYYSAIQTDAAINPGNSGGPLVDAQGDVIGINSAISSLGGSEGQQTGSIGLGFAIPSNQAKRIAEEIIRNGVAVHPVLGVAIDCAYTGEGARLQSVTAGAARSAGLRAGDVVTAVDGRQVADSQELIVAIRAHVPGETVTVAYRRGSGTGSARVVLGRQRGS</sequence>
<dbReference type="Pfam" id="PF13180">
    <property type="entry name" value="PDZ_2"/>
    <property type="match status" value="1"/>
</dbReference>
<keyword evidence="4" id="KW-0472">Membrane</keyword>
<dbReference type="SUPFAM" id="SSF50494">
    <property type="entry name" value="Trypsin-like serine proteases"/>
    <property type="match status" value="1"/>
</dbReference>
<protein>
    <submittedName>
        <fullName evidence="6">Putative serine protease PepD</fullName>
    </submittedName>
</protein>
<keyword evidence="4" id="KW-1133">Transmembrane helix</keyword>
<comment type="caution">
    <text evidence="6">The sequence shown here is derived from an EMBL/GenBank/DDBJ whole genome shotgun (WGS) entry which is preliminary data.</text>
</comment>